<organism evidence="2 3">
    <name type="scientific">Corallincola platygyrae</name>
    <dbReference type="NCBI Taxonomy" id="1193278"/>
    <lineage>
        <taxon>Bacteria</taxon>
        <taxon>Pseudomonadati</taxon>
        <taxon>Pseudomonadota</taxon>
        <taxon>Gammaproteobacteria</taxon>
        <taxon>Alteromonadales</taxon>
        <taxon>Psychromonadaceae</taxon>
        <taxon>Corallincola</taxon>
    </lineage>
</organism>
<name>A0ABW4XQP0_9GAMM</name>
<dbReference type="Gene3D" id="3.40.50.2300">
    <property type="match status" value="2"/>
</dbReference>
<feature type="signal peptide" evidence="1">
    <location>
        <begin position="1"/>
        <end position="29"/>
    </location>
</feature>
<dbReference type="Proteomes" id="UP001597380">
    <property type="component" value="Unassembled WGS sequence"/>
</dbReference>
<proteinExistence type="predicted"/>
<reference evidence="3" key="1">
    <citation type="journal article" date="2019" name="Int. J. Syst. Evol. Microbiol.">
        <title>The Global Catalogue of Microorganisms (GCM) 10K type strain sequencing project: providing services to taxonomists for standard genome sequencing and annotation.</title>
        <authorList>
            <consortium name="The Broad Institute Genomics Platform"/>
            <consortium name="The Broad Institute Genome Sequencing Center for Infectious Disease"/>
            <person name="Wu L."/>
            <person name="Ma J."/>
        </authorList>
    </citation>
    <scope>NUCLEOTIDE SEQUENCE [LARGE SCALE GENOMIC DNA]</scope>
    <source>
        <strain evidence="3">CGMCC 1.10992</strain>
    </source>
</reference>
<evidence type="ECO:0000313" key="2">
    <source>
        <dbReference type="EMBL" id="MFD2097400.1"/>
    </source>
</evidence>
<dbReference type="InterPro" id="IPR007487">
    <property type="entry name" value="ABC_transpt-TYRBP-like"/>
</dbReference>
<dbReference type="RefSeq" id="WP_345340563.1">
    <property type="nucleotide sequence ID" value="NZ_BAABLI010000015.1"/>
</dbReference>
<evidence type="ECO:0000313" key="3">
    <source>
        <dbReference type="Proteomes" id="UP001597380"/>
    </source>
</evidence>
<dbReference type="EMBL" id="JBHUHT010000017">
    <property type="protein sequence ID" value="MFD2097400.1"/>
    <property type="molecule type" value="Genomic_DNA"/>
</dbReference>
<comment type="caution">
    <text evidence="2">The sequence shown here is derived from an EMBL/GenBank/DDBJ whole genome shotgun (WGS) entry which is preliminary data.</text>
</comment>
<dbReference type="PANTHER" id="PTHR35271:SF1">
    <property type="entry name" value="ABC TRANSPORTER, SUBSTRATE-BINDING LIPOPROTEIN"/>
    <property type="match status" value="1"/>
</dbReference>
<gene>
    <name evidence="2" type="ORF">ACFSJ3_15485</name>
</gene>
<dbReference type="PANTHER" id="PTHR35271">
    <property type="entry name" value="ABC TRANSPORTER, SUBSTRATE-BINDING LIPOPROTEIN-RELATED"/>
    <property type="match status" value="1"/>
</dbReference>
<evidence type="ECO:0000256" key="1">
    <source>
        <dbReference type="SAM" id="SignalP"/>
    </source>
</evidence>
<sequence length="335" mass="37054">MIFRRVVVLKLLTTSTVLLLSLLSSAVFAQHRILIIDSYHPEYAWVEKYRAGLEATLAGKADLYYLSLNAKQLPSEKVDENAETAWARFNEIKPDLVIIADDEAVARLAVRIAETKVPTVYFGVNADARSYGLLRSEWLTGFIERPLFKRGIAFLTTLLTIPPKRVLVLWDNSGTAQRVIEQSFAGETNPTVNGIELEHRLIADENSWKAAVLAAKEQGFDAVIVGLYQSVSAEAGGIVHDRALLSWTSSHSALPLFCFWDFAIGANGTIGGLVMSAESQGSEAARRALLILNRRPVSHFPASVAQGSFVFSRAQLEKWQIILPDKIKQVARFVD</sequence>
<accession>A0ABW4XQP0</accession>
<keyword evidence="1" id="KW-0732">Signal</keyword>
<keyword evidence="3" id="KW-1185">Reference proteome</keyword>
<protein>
    <submittedName>
        <fullName evidence="2">ABC transporter substrate-binding protein</fullName>
    </submittedName>
</protein>
<feature type="chain" id="PRO_5046126265" evidence="1">
    <location>
        <begin position="30"/>
        <end position="335"/>
    </location>
</feature>